<evidence type="ECO:0000259" key="6">
    <source>
        <dbReference type="PROSITE" id="PS50198"/>
    </source>
</evidence>
<dbReference type="OrthoDB" id="9791746at2"/>
<dbReference type="InterPro" id="IPR050245">
    <property type="entry name" value="PrsA_foldase"/>
</dbReference>
<evidence type="ECO:0000256" key="4">
    <source>
        <dbReference type="ARBA" id="ARBA00023110"/>
    </source>
</evidence>
<comment type="catalytic activity">
    <reaction evidence="1">
        <text>[protein]-peptidylproline (omega=180) = [protein]-peptidylproline (omega=0)</text>
        <dbReference type="Rhea" id="RHEA:16237"/>
        <dbReference type="Rhea" id="RHEA-COMP:10747"/>
        <dbReference type="Rhea" id="RHEA-COMP:10748"/>
        <dbReference type="ChEBI" id="CHEBI:83833"/>
        <dbReference type="ChEBI" id="CHEBI:83834"/>
        <dbReference type="EC" id="5.2.1.8"/>
    </reaction>
</comment>
<dbReference type="EC" id="5.2.1.8" evidence="3"/>
<protein>
    <recommendedName>
        <fullName evidence="3">peptidylprolyl isomerase</fullName>
        <ecNumber evidence="3">5.2.1.8</ecNumber>
    </recommendedName>
</protein>
<dbReference type="PANTHER" id="PTHR47245:SF2">
    <property type="entry name" value="PEPTIDYL-PROLYL CIS-TRANS ISOMERASE HP_0175-RELATED"/>
    <property type="match status" value="1"/>
</dbReference>
<evidence type="ECO:0000256" key="3">
    <source>
        <dbReference type="ARBA" id="ARBA00013194"/>
    </source>
</evidence>
<dbReference type="GO" id="GO:0003755">
    <property type="term" value="F:peptidyl-prolyl cis-trans isomerase activity"/>
    <property type="evidence" value="ECO:0007669"/>
    <property type="project" value="UniProtKB-KW"/>
</dbReference>
<dbReference type="InterPro" id="IPR000297">
    <property type="entry name" value="PPIase_PpiC"/>
</dbReference>
<dbReference type="AlphaFoldDB" id="A0A494X8L8"/>
<dbReference type="Proteomes" id="UP000280434">
    <property type="component" value="Unassembled WGS sequence"/>
</dbReference>
<dbReference type="SUPFAM" id="SSF54534">
    <property type="entry name" value="FKBP-like"/>
    <property type="match status" value="1"/>
</dbReference>
<dbReference type="PANTHER" id="PTHR47245">
    <property type="entry name" value="PEPTIDYLPROLYL ISOMERASE"/>
    <property type="match status" value="1"/>
</dbReference>
<name>A0A494X8L8_9BURK</name>
<sequence>MNSPRSQISSQQRRPTLSSDAEMAIQQEIKAGLPVDNELRKNITDTYLRRDDILWDMAQGGMKVTQATQRALDEAFANAMMMVYIDDFMSHQTIDEKAIKLQYEQYQKELGTVEYEFCLMTVARKSDAEAAIKEYAACRDFKEVARKHSTDSMAARGGYVGWACEGLLSESVRDALARLQPNQISAPLETPQGTLLVCFLASRKVVPMPLNDIRPQLEETIRAERLGRHLLNLRRRRETTATTIRSNSQPNPTK</sequence>
<evidence type="ECO:0000313" key="8">
    <source>
        <dbReference type="Proteomes" id="UP000280434"/>
    </source>
</evidence>
<evidence type="ECO:0000256" key="5">
    <source>
        <dbReference type="PROSITE-ProRule" id="PRU00278"/>
    </source>
</evidence>
<evidence type="ECO:0000313" key="7">
    <source>
        <dbReference type="EMBL" id="RKP46908.1"/>
    </source>
</evidence>
<keyword evidence="4 5" id="KW-0697">Rotamase</keyword>
<reference evidence="7 8" key="1">
    <citation type="submission" date="2018-10" db="EMBL/GenBank/DDBJ databases">
        <title>Paraburkholderia sp. 7MK8-2, isolated from soil.</title>
        <authorList>
            <person name="Gao Z.-H."/>
            <person name="Qiu L.-H."/>
        </authorList>
    </citation>
    <scope>NUCLEOTIDE SEQUENCE [LARGE SCALE GENOMIC DNA]</scope>
    <source>
        <strain evidence="7 8">7MK8-2</strain>
    </source>
</reference>
<accession>A0A494X8L8</accession>
<dbReference type="PROSITE" id="PS50198">
    <property type="entry name" value="PPIC_PPIASE_2"/>
    <property type="match status" value="1"/>
</dbReference>
<comment type="caution">
    <text evidence="7">The sequence shown here is derived from an EMBL/GenBank/DDBJ whole genome shotgun (WGS) entry which is preliminary data.</text>
</comment>
<proteinExistence type="inferred from homology"/>
<dbReference type="RefSeq" id="WP_121278781.1">
    <property type="nucleotide sequence ID" value="NZ_RBZV01000006.1"/>
</dbReference>
<comment type="similarity">
    <text evidence="2">Belongs to the PpiC/parvulin rotamase family.</text>
</comment>
<keyword evidence="5" id="KW-0413">Isomerase</keyword>
<dbReference type="InterPro" id="IPR046357">
    <property type="entry name" value="PPIase_dom_sf"/>
</dbReference>
<dbReference type="EMBL" id="RBZV01000006">
    <property type="protein sequence ID" value="RKP46908.1"/>
    <property type="molecule type" value="Genomic_DNA"/>
</dbReference>
<gene>
    <name evidence="7" type="ORF">D7S89_16280</name>
</gene>
<organism evidence="7 8">
    <name type="scientific">Trinickia fusca</name>
    <dbReference type="NCBI Taxonomy" id="2419777"/>
    <lineage>
        <taxon>Bacteria</taxon>
        <taxon>Pseudomonadati</taxon>
        <taxon>Pseudomonadota</taxon>
        <taxon>Betaproteobacteria</taxon>
        <taxon>Burkholderiales</taxon>
        <taxon>Burkholderiaceae</taxon>
        <taxon>Trinickia</taxon>
    </lineage>
</organism>
<dbReference type="Gene3D" id="3.10.50.40">
    <property type="match status" value="1"/>
</dbReference>
<keyword evidence="8" id="KW-1185">Reference proteome</keyword>
<evidence type="ECO:0000256" key="1">
    <source>
        <dbReference type="ARBA" id="ARBA00000971"/>
    </source>
</evidence>
<feature type="domain" description="PpiC" evidence="6">
    <location>
        <begin position="132"/>
        <end position="201"/>
    </location>
</feature>
<evidence type="ECO:0000256" key="2">
    <source>
        <dbReference type="ARBA" id="ARBA00007656"/>
    </source>
</evidence>
<dbReference type="Pfam" id="PF00639">
    <property type="entry name" value="Rotamase"/>
    <property type="match status" value="1"/>
</dbReference>